<dbReference type="PROSITE" id="PS50995">
    <property type="entry name" value="HTH_MARR_2"/>
    <property type="match status" value="1"/>
</dbReference>
<dbReference type="GO" id="GO:0006950">
    <property type="term" value="P:response to stress"/>
    <property type="evidence" value="ECO:0007669"/>
    <property type="project" value="TreeGrafter"/>
</dbReference>
<dbReference type="InterPro" id="IPR000835">
    <property type="entry name" value="HTH_MarR-typ"/>
</dbReference>
<dbReference type="SUPFAM" id="SSF46785">
    <property type="entry name" value="Winged helix' DNA-binding domain"/>
    <property type="match status" value="1"/>
</dbReference>
<evidence type="ECO:0000313" key="2">
    <source>
        <dbReference type="EMBL" id="SDB34496.1"/>
    </source>
</evidence>
<dbReference type="RefSeq" id="WP_074486360.1">
    <property type="nucleotide sequence ID" value="NZ_FMXP01000024.1"/>
</dbReference>
<protein>
    <submittedName>
        <fullName evidence="2">DNA-binding transcriptional regulator, MarR family</fullName>
    </submittedName>
</protein>
<organism evidence="2 3">
    <name type="scientific">Streptococcus henryi</name>
    <dbReference type="NCBI Taxonomy" id="439219"/>
    <lineage>
        <taxon>Bacteria</taxon>
        <taxon>Bacillati</taxon>
        <taxon>Bacillota</taxon>
        <taxon>Bacilli</taxon>
        <taxon>Lactobacillales</taxon>
        <taxon>Streptococcaceae</taxon>
        <taxon>Streptococcus</taxon>
    </lineage>
</organism>
<keyword evidence="3" id="KW-1185">Reference proteome</keyword>
<dbReference type="SMART" id="SM00347">
    <property type="entry name" value="HTH_MARR"/>
    <property type="match status" value="1"/>
</dbReference>
<dbReference type="InterPro" id="IPR036390">
    <property type="entry name" value="WH_DNA-bd_sf"/>
</dbReference>
<dbReference type="GO" id="GO:0003677">
    <property type="term" value="F:DNA binding"/>
    <property type="evidence" value="ECO:0007669"/>
    <property type="project" value="UniProtKB-KW"/>
</dbReference>
<dbReference type="STRING" id="439219.SAMN02910293_01703"/>
<dbReference type="AlphaFoldDB" id="A0A1G6CNP5"/>
<dbReference type="Proteomes" id="UP000182508">
    <property type="component" value="Unassembled WGS sequence"/>
</dbReference>
<evidence type="ECO:0000313" key="3">
    <source>
        <dbReference type="Proteomes" id="UP000182508"/>
    </source>
</evidence>
<sequence length="149" mass="17288">MINESQVKPYVRIMDQQASLYEYFARQYGLQNKSLQLLLWVANYPQSHGSYVTQKFLAERTYSSKQVVNATIKNWRDKGYVELLENPADKRHKLIRLTETGQVYADKIIQPLNQIEQAAIGVLSSEEQETLLGLTSKYNQALKEEMEKL</sequence>
<dbReference type="InterPro" id="IPR039422">
    <property type="entry name" value="MarR/SlyA-like"/>
</dbReference>
<dbReference type="PANTHER" id="PTHR33164">
    <property type="entry name" value="TRANSCRIPTIONAL REGULATOR, MARR FAMILY"/>
    <property type="match status" value="1"/>
</dbReference>
<dbReference type="EMBL" id="FMXP01000024">
    <property type="protein sequence ID" value="SDB34496.1"/>
    <property type="molecule type" value="Genomic_DNA"/>
</dbReference>
<name>A0A1G6CNP5_9STRE</name>
<dbReference type="PANTHER" id="PTHR33164:SF43">
    <property type="entry name" value="HTH-TYPE TRANSCRIPTIONAL REPRESSOR YETL"/>
    <property type="match status" value="1"/>
</dbReference>
<dbReference type="InterPro" id="IPR036388">
    <property type="entry name" value="WH-like_DNA-bd_sf"/>
</dbReference>
<evidence type="ECO:0000259" key="1">
    <source>
        <dbReference type="PROSITE" id="PS50995"/>
    </source>
</evidence>
<reference evidence="2 3" key="1">
    <citation type="submission" date="2016-10" db="EMBL/GenBank/DDBJ databases">
        <authorList>
            <person name="de Groot N.N."/>
        </authorList>
    </citation>
    <scope>NUCLEOTIDE SEQUENCE [LARGE SCALE GENOMIC DNA]</scope>
    <source>
        <strain evidence="2 3">A-4</strain>
    </source>
</reference>
<dbReference type="Gene3D" id="1.10.10.10">
    <property type="entry name" value="Winged helix-like DNA-binding domain superfamily/Winged helix DNA-binding domain"/>
    <property type="match status" value="1"/>
</dbReference>
<dbReference type="GO" id="GO:0003700">
    <property type="term" value="F:DNA-binding transcription factor activity"/>
    <property type="evidence" value="ECO:0007669"/>
    <property type="project" value="InterPro"/>
</dbReference>
<feature type="domain" description="HTH marR-type" evidence="1">
    <location>
        <begin position="1"/>
        <end position="140"/>
    </location>
</feature>
<dbReference type="Pfam" id="PF12802">
    <property type="entry name" value="MarR_2"/>
    <property type="match status" value="1"/>
</dbReference>
<proteinExistence type="predicted"/>
<keyword evidence="2" id="KW-0238">DNA-binding</keyword>
<accession>A0A1G6CNP5</accession>
<gene>
    <name evidence="2" type="ORF">SAMN02910293_01703</name>
</gene>